<feature type="transmembrane region" description="Helical" evidence="1">
    <location>
        <begin position="86"/>
        <end position="111"/>
    </location>
</feature>
<name>A0A1G2EM44_9BACT</name>
<reference evidence="3 4" key="1">
    <citation type="journal article" date="2016" name="Nat. Commun.">
        <title>Thousands of microbial genomes shed light on interconnected biogeochemical processes in an aquifer system.</title>
        <authorList>
            <person name="Anantharaman K."/>
            <person name="Brown C.T."/>
            <person name="Hug L.A."/>
            <person name="Sharon I."/>
            <person name="Castelle C.J."/>
            <person name="Probst A.J."/>
            <person name="Thomas B.C."/>
            <person name="Singh A."/>
            <person name="Wilkins M.J."/>
            <person name="Karaoz U."/>
            <person name="Brodie E.L."/>
            <person name="Williams K.H."/>
            <person name="Hubbard S.S."/>
            <person name="Banfield J.F."/>
        </authorList>
    </citation>
    <scope>NUCLEOTIDE SEQUENCE [LARGE SCALE GENOMIC DNA]</scope>
</reference>
<gene>
    <name evidence="3" type="ORF">A2365_01185</name>
</gene>
<evidence type="ECO:0000313" key="3">
    <source>
        <dbReference type="EMBL" id="OGZ26884.1"/>
    </source>
</evidence>
<feature type="chain" id="PRO_5009582750" evidence="2">
    <location>
        <begin position="22"/>
        <end position="119"/>
    </location>
</feature>
<proteinExistence type="predicted"/>
<sequence length="119" mass="12755">MKKVILSLMLGLLILPLVAGAQALPHNPESGSIPEDSEDVFVVIESVINWLFYIILIAAVIIILWAAFVFLTAGGNADNVAKARNLILYAIVAVVVAFLAKAIILLVGRAIGVQNLNFF</sequence>
<comment type="caution">
    <text evidence="3">The sequence shown here is derived from an EMBL/GenBank/DDBJ whole genome shotgun (WGS) entry which is preliminary data.</text>
</comment>
<feature type="signal peptide" evidence="2">
    <location>
        <begin position="1"/>
        <end position="21"/>
    </location>
</feature>
<keyword evidence="2" id="KW-0732">Signal</keyword>
<feature type="transmembrane region" description="Helical" evidence="1">
    <location>
        <begin position="47"/>
        <end position="74"/>
    </location>
</feature>
<keyword evidence="1" id="KW-0812">Transmembrane</keyword>
<keyword evidence="1" id="KW-0472">Membrane</keyword>
<evidence type="ECO:0000256" key="1">
    <source>
        <dbReference type="SAM" id="Phobius"/>
    </source>
</evidence>
<evidence type="ECO:0000256" key="2">
    <source>
        <dbReference type="SAM" id="SignalP"/>
    </source>
</evidence>
<dbReference type="Proteomes" id="UP000177740">
    <property type="component" value="Unassembled WGS sequence"/>
</dbReference>
<protein>
    <submittedName>
        <fullName evidence="3">Uncharacterized protein</fullName>
    </submittedName>
</protein>
<dbReference type="STRING" id="1801677.A2365_01185"/>
<accession>A0A1G2EM44</accession>
<dbReference type="InterPro" id="IPR043993">
    <property type="entry name" value="T4SS_pilin"/>
</dbReference>
<dbReference type="AlphaFoldDB" id="A0A1G2EM44"/>
<dbReference type="Pfam" id="PF18895">
    <property type="entry name" value="T4SS_pilin"/>
    <property type="match status" value="1"/>
</dbReference>
<dbReference type="EMBL" id="MHMM01000014">
    <property type="protein sequence ID" value="OGZ26884.1"/>
    <property type="molecule type" value="Genomic_DNA"/>
</dbReference>
<keyword evidence="1" id="KW-1133">Transmembrane helix</keyword>
<organism evidence="3 4">
    <name type="scientific">Candidatus Nealsonbacteria bacterium RIFOXYB1_FULL_40_15</name>
    <dbReference type="NCBI Taxonomy" id="1801677"/>
    <lineage>
        <taxon>Bacteria</taxon>
        <taxon>Candidatus Nealsoniibacteriota</taxon>
    </lineage>
</organism>
<evidence type="ECO:0000313" key="4">
    <source>
        <dbReference type="Proteomes" id="UP000177740"/>
    </source>
</evidence>